<feature type="domain" description="Aminoglycoside phosphotransferase" evidence="1">
    <location>
        <begin position="27"/>
        <end position="254"/>
    </location>
</feature>
<dbReference type="Gene3D" id="3.90.1200.10">
    <property type="match status" value="1"/>
</dbReference>
<dbReference type="EMBL" id="JBAKFJ010000001">
    <property type="protein sequence ID" value="MEX0385438.1"/>
    <property type="molecule type" value="Genomic_DNA"/>
</dbReference>
<reference evidence="2 3" key="1">
    <citation type="submission" date="2024-02" db="EMBL/GenBank/DDBJ databases">
        <title>New especies of Spiribacter isolated from saline water.</title>
        <authorList>
            <person name="Leon M.J."/>
            <person name="De La Haba R."/>
            <person name="Sanchez-Porro C."/>
            <person name="Ventosa A."/>
        </authorList>
    </citation>
    <scope>NUCLEOTIDE SEQUENCE [LARGE SCALE GENOMIC DNA]</scope>
    <source>
        <strain evidence="3">ag22IC4-227</strain>
    </source>
</reference>
<dbReference type="InterPro" id="IPR002575">
    <property type="entry name" value="Aminoglycoside_PTrfase"/>
</dbReference>
<organism evidence="2 3">
    <name type="scientific">Spiribacter onubensis</name>
    <dbReference type="NCBI Taxonomy" id="3122420"/>
    <lineage>
        <taxon>Bacteria</taxon>
        <taxon>Pseudomonadati</taxon>
        <taxon>Pseudomonadota</taxon>
        <taxon>Gammaproteobacteria</taxon>
        <taxon>Chromatiales</taxon>
        <taxon>Ectothiorhodospiraceae</taxon>
        <taxon>Spiribacter</taxon>
    </lineage>
</organism>
<comment type="caution">
    <text evidence="2">The sequence shown here is derived from an EMBL/GenBank/DDBJ whole genome shotgun (WGS) entry which is preliminary data.</text>
</comment>
<keyword evidence="3" id="KW-1185">Reference proteome</keyword>
<dbReference type="InterPro" id="IPR011009">
    <property type="entry name" value="Kinase-like_dom_sf"/>
</dbReference>
<proteinExistence type="predicted"/>
<dbReference type="Pfam" id="PF01636">
    <property type="entry name" value="APH"/>
    <property type="match status" value="1"/>
</dbReference>
<dbReference type="Gene3D" id="3.30.200.20">
    <property type="entry name" value="Phosphorylase Kinase, domain 1"/>
    <property type="match status" value="1"/>
</dbReference>
<name>A0ABV3S5P0_9GAMM</name>
<dbReference type="RefSeq" id="WP_367965922.1">
    <property type="nucleotide sequence ID" value="NZ_JBAKFI010000003.1"/>
</dbReference>
<sequence>MDGQTGDERDRAMADWLAQLGMDPARLRPLGADASTRRYFRLMGPEGPRVVMDAPAQAESCEAFLRVQRLMAGAGLHVPRVEAADSQQGFMLLEDLGDDGYLAALSGPDRRRLLDDALHALVRWQAATRPDALPRFGAHRLASELALFPTWYVERHLGVAPDAEWWRRWQAGSAALIGAATAQPQVWVHRDFMARNLLVSDPSPGIIDFQDALLGPVTYDLASLLRDAFFSLDPAEEADWIERYRERAGRAGVRLPDNPVRALDLMAAQRHLKVLGIFARLRHRDDKPRYVADAPRFLAYLERELRPYPAFQDLADLVAALPPPPPAAAST</sequence>
<dbReference type="SUPFAM" id="SSF56112">
    <property type="entry name" value="Protein kinase-like (PK-like)"/>
    <property type="match status" value="1"/>
</dbReference>
<evidence type="ECO:0000313" key="3">
    <source>
        <dbReference type="Proteomes" id="UP001556653"/>
    </source>
</evidence>
<protein>
    <submittedName>
        <fullName evidence="2">Phosphotransferase</fullName>
    </submittedName>
</protein>
<evidence type="ECO:0000313" key="2">
    <source>
        <dbReference type="EMBL" id="MEX0385438.1"/>
    </source>
</evidence>
<accession>A0ABV3S5P0</accession>
<evidence type="ECO:0000259" key="1">
    <source>
        <dbReference type="Pfam" id="PF01636"/>
    </source>
</evidence>
<dbReference type="Proteomes" id="UP001556653">
    <property type="component" value="Unassembled WGS sequence"/>
</dbReference>
<gene>
    <name evidence="2" type="ORF">V6X64_00315</name>
</gene>